<dbReference type="EMBL" id="BGPR01000087">
    <property type="protein sequence ID" value="GBL92566.1"/>
    <property type="molecule type" value="Genomic_DNA"/>
</dbReference>
<accession>A0A4Y2BMT9</accession>
<dbReference type="PANTHER" id="PTHR46114:SF1">
    <property type="entry name" value="ZAD DOMAIN-CONTAINING PROTEIN"/>
    <property type="match status" value="1"/>
</dbReference>
<sequence>MAPRGCVISPDNFCFICGKYTVKSQQRNISDFLKKVYFAYFKLKLGDHDNKWAPHKVYRRCEEDLRLWFKGKKNSIRFGIPMMWHEQKNHSTDCYFCSVDVRGFKTKNKKNIFYPNFSSANRPVPHISEIPFPHPPSSLDDIRSDSEDGNTLPHQDESSSDFSVDEGPQPFSHSELNDLVRNLGLSKDGAELLGSRLKNKNLLTPGTSFSWYKHREKEFTQFFSKEGNLVFRNDVQGLMKCFDIEYDPSEWQIFIRLKQASKQSCCIMLSRTSFDSLWRLQNTNHVVWSAGRLHKICLLCLWDSQARDLHWTKTDWSLRGVLTPGEKNVINTTLVQPEKVLLPPLHIKLGIMKQFIKSLPKDGECFGYLCSKFPKLSEAKLKEGVFTGSDIRKLLSVPLCSETLRDKEKEEWNSFKEVVHRFWGNTKDPLYKTMVQCMLTAYEDKGCKVSLKVHFLHSNIDCFPEN</sequence>
<comment type="caution">
    <text evidence="2">The sequence shown here is derived from an EMBL/GenBank/DDBJ whole genome shotgun (WGS) entry which is preliminary data.</text>
</comment>
<proteinExistence type="predicted"/>
<evidence type="ECO:0000256" key="1">
    <source>
        <dbReference type="SAM" id="MobiDB-lite"/>
    </source>
</evidence>
<organism evidence="2 3">
    <name type="scientific">Araneus ventricosus</name>
    <name type="common">Orbweaver spider</name>
    <name type="synonym">Epeira ventricosa</name>
    <dbReference type="NCBI Taxonomy" id="182803"/>
    <lineage>
        <taxon>Eukaryota</taxon>
        <taxon>Metazoa</taxon>
        <taxon>Ecdysozoa</taxon>
        <taxon>Arthropoda</taxon>
        <taxon>Chelicerata</taxon>
        <taxon>Arachnida</taxon>
        <taxon>Araneae</taxon>
        <taxon>Araneomorphae</taxon>
        <taxon>Entelegynae</taxon>
        <taxon>Araneoidea</taxon>
        <taxon>Araneidae</taxon>
        <taxon>Araneus</taxon>
    </lineage>
</organism>
<dbReference type="Proteomes" id="UP000499080">
    <property type="component" value="Unassembled WGS sequence"/>
</dbReference>
<reference evidence="2 3" key="1">
    <citation type="journal article" date="2019" name="Sci. Rep.">
        <title>Orb-weaving spider Araneus ventricosus genome elucidates the spidroin gene catalogue.</title>
        <authorList>
            <person name="Kono N."/>
            <person name="Nakamura H."/>
            <person name="Ohtoshi R."/>
            <person name="Moran D.A.P."/>
            <person name="Shinohara A."/>
            <person name="Yoshida Y."/>
            <person name="Fujiwara M."/>
            <person name="Mori M."/>
            <person name="Tomita M."/>
            <person name="Arakawa K."/>
        </authorList>
    </citation>
    <scope>NUCLEOTIDE SEQUENCE [LARGE SCALE GENOMIC DNA]</scope>
</reference>
<protein>
    <submittedName>
        <fullName evidence="2">Uncharacterized protein</fullName>
    </submittedName>
</protein>
<evidence type="ECO:0000313" key="3">
    <source>
        <dbReference type="Proteomes" id="UP000499080"/>
    </source>
</evidence>
<name>A0A4Y2BMT9_ARAVE</name>
<dbReference type="PANTHER" id="PTHR46114">
    <property type="entry name" value="APPLE DOMAIN-CONTAINING PROTEIN"/>
    <property type="match status" value="1"/>
</dbReference>
<dbReference type="OrthoDB" id="6347417at2759"/>
<dbReference type="AlphaFoldDB" id="A0A4Y2BMT9"/>
<feature type="region of interest" description="Disordered" evidence="1">
    <location>
        <begin position="125"/>
        <end position="169"/>
    </location>
</feature>
<gene>
    <name evidence="2" type="ORF">AVEN_123753_1</name>
</gene>
<evidence type="ECO:0000313" key="2">
    <source>
        <dbReference type="EMBL" id="GBL92566.1"/>
    </source>
</evidence>
<keyword evidence="3" id="KW-1185">Reference proteome</keyword>